<keyword evidence="3 4" id="KW-0408">Iron</keyword>
<dbReference type="GO" id="GO:0020037">
    <property type="term" value="F:heme binding"/>
    <property type="evidence" value="ECO:0007669"/>
    <property type="project" value="InterPro"/>
</dbReference>
<comment type="similarity">
    <text evidence="5">Belongs to the cytochrome P450 family.</text>
</comment>
<evidence type="ECO:0000256" key="1">
    <source>
        <dbReference type="ARBA" id="ARBA00001971"/>
    </source>
</evidence>
<evidence type="ECO:0000256" key="2">
    <source>
        <dbReference type="ARBA" id="ARBA00022723"/>
    </source>
</evidence>
<dbReference type="SUPFAM" id="SSF48264">
    <property type="entry name" value="Cytochrome P450"/>
    <property type="match status" value="1"/>
</dbReference>
<reference evidence="6" key="1">
    <citation type="journal article" date="2021" name="Nat. Commun.">
        <title>Genetic determinants of endophytism in the Arabidopsis root mycobiome.</title>
        <authorList>
            <person name="Mesny F."/>
            <person name="Miyauchi S."/>
            <person name="Thiergart T."/>
            <person name="Pickel B."/>
            <person name="Atanasova L."/>
            <person name="Karlsson M."/>
            <person name="Huettel B."/>
            <person name="Barry K.W."/>
            <person name="Haridas S."/>
            <person name="Chen C."/>
            <person name="Bauer D."/>
            <person name="Andreopoulos W."/>
            <person name="Pangilinan J."/>
            <person name="LaButti K."/>
            <person name="Riley R."/>
            <person name="Lipzen A."/>
            <person name="Clum A."/>
            <person name="Drula E."/>
            <person name="Henrissat B."/>
            <person name="Kohler A."/>
            <person name="Grigoriev I.V."/>
            <person name="Martin F.M."/>
            <person name="Hacquard S."/>
        </authorList>
    </citation>
    <scope>NUCLEOTIDE SEQUENCE</scope>
    <source>
        <strain evidence="6">MPI-CAGE-CH-0243</strain>
    </source>
</reference>
<dbReference type="InterPro" id="IPR002401">
    <property type="entry name" value="Cyt_P450_E_grp-I"/>
</dbReference>
<evidence type="ECO:0000313" key="6">
    <source>
        <dbReference type="EMBL" id="KAH7122797.1"/>
    </source>
</evidence>
<sequence length="505" mass="58036">MQTRSTFGLCYIVVYSIWELFASPVRAIPGPWFSRFSRLWYFRRVRAGSFHHENIALHEKYGPIVRVAPGYFSISSPEKAVYGIGSKFPKGDWYQGWKHPSPERWTLFPDQNSKRHAETRKRFQGLYSMSSLLSYEVYVDECIDIFLDKLDHFARSGTTIDLVHWFQCYAFDVIGEITYSERFGFLDHGDDVAGMLAALDNSMVYSTLIGIFPKLHPIMYKIMEKIPGSGAAGRNYLMSFVQRKIDERKFVQEKQSLQSQVEPPANDTAPQDFLDKMADAQRQNPDKVTPYHVFMMGMSNIVAGSDTTAVSLSSVIYHLITSPQSLSKLRREIEDHGASHTRLTFKESQDMPYLQAVIKEALRLHPATGLPLWRVVPEGGVELGEHWLPAGTNIGINSWVAHYDKSIFGEDAHIFRPERWEEAKIEGGERYKIMEAYYMPFGLGSRTCLGRHISTLEMCKLVPEIVKNFDLTLGMRKEQWKTINYWFVKPEKLPVTVRCHVSEKV</sequence>
<dbReference type="Gene3D" id="1.10.630.10">
    <property type="entry name" value="Cytochrome P450"/>
    <property type="match status" value="1"/>
</dbReference>
<dbReference type="GO" id="GO:0004497">
    <property type="term" value="F:monooxygenase activity"/>
    <property type="evidence" value="ECO:0007669"/>
    <property type="project" value="UniProtKB-KW"/>
</dbReference>
<name>A0A9P9DPN7_9PLEO</name>
<dbReference type="PROSITE" id="PS00086">
    <property type="entry name" value="CYTOCHROME_P450"/>
    <property type="match status" value="1"/>
</dbReference>
<keyword evidence="5" id="KW-0560">Oxidoreductase</keyword>
<dbReference type="InterPro" id="IPR001128">
    <property type="entry name" value="Cyt_P450"/>
</dbReference>
<dbReference type="CDD" id="cd11060">
    <property type="entry name" value="CYP57A1-like"/>
    <property type="match status" value="1"/>
</dbReference>
<dbReference type="GO" id="GO:0016705">
    <property type="term" value="F:oxidoreductase activity, acting on paired donors, with incorporation or reduction of molecular oxygen"/>
    <property type="evidence" value="ECO:0007669"/>
    <property type="project" value="InterPro"/>
</dbReference>
<dbReference type="AlphaFoldDB" id="A0A9P9DPN7"/>
<feature type="binding site" description="axial binding residue" evidence="4">
    <location>
        <position position="448"/>
    </location>
    <ligand>
        <name>heme</name>
        <dbReference type="ChEBI" id="CHEBI:30413"/>
    </ligand>
    <ligandPart>
        <name>Fe</name>
        <dbReference type="ChEBI" id="CHEBI:18248"/>
    </ligandPart>
</feature>
<dbReference type="Proteomes" id="UP000700596">
    <property type="component" value="Unassembled WGS sequence"/>
</dbReference>
<gene>
    <name evidence="6" type="ORF">B0J11DRAFT_608448</name>
</gene>
<protein>
    <submittedName>
        <fullName evidence="6">Cytochrome protein</fullName>
    </submittedName>
</protein>
<organism evidence="6 7">
    <name type="scientific">Dendryphion nanum</name>
    <dbReference type="NCBI Taxonomy" id="256645"/>
    <lineage>
        <taxon>Eukaryota</taxon>
        <taxon>Fungi</taxon>
        <taxon>Dikarya</taxon>
        <taxon>Ascomycota</taxon>
        <taxon>Pezizomycotina</taxon>
        <taxon>Dothideomycetes</taxon>
        <taxon>Pleosporomycetidae</taxon>
        <taxon>Pleosporales</taxon>
        <taxon>Torulaceae</taxon>
        <taxon>Dendryphion</taxon>
    </lineage>
</organism>
<dbReference type="PRINTS" id="PR00463">
    <property type="entry name" value="EP450I"/>
</dbReference>
<keyword evidence="4 5" id="KW-0349">Heme</keyword>
<dbReference type="FunFam" id="1.10.630.10:FF:000050">
    <property type="entry name" value="Cytochrome P450 monooxygenase"/>
    <property type="match status" value="1"/>
</dbReference>
<dbReference type="Pfam" id="PF00067">
    <property type="entry name" value="p450"/>
    <property type="match status" value="1"/>
</dbReference>
<keyword evidence="7" id="KW-1185">Reference proteome</keyword>
<keyword evidence="5" id="KW-0503">Monooxygenase</keyword>
<dbReference type="EMBL" id="JAGMWT010000009">
    <property type="protein sequence ID" value="KAH7122797.1"/>
    <property type="molecule type" value="Genomic_DNA"/>
</dbReference>
<dbReference type="GO" id="GO:0005506">
    <property type="term" value="F:iron ion binding"/>
    <property type="evidence" value="ECO:0007669"/>
    <property type="project" value="InterPro"/>
</dbReference>
<evidence type="ECO:0000256" key="3">
    <source>
        <dbReference type="ARBA" id="ARBA00023004"/>
    </source>
</evidence>
<comment type="caution">
    <text evidence="6">The sequence shown here is derived from an EMBL/GenBank/DDBJ whole genome shotgun (WGS) entry which is preliminary data.</text>
</comment>
<evidence type="ECO:0000256" key="4">
    <source>
        <dbReference type="PIRSR" id="PIRSR602401-1"/>
    </source>
</evidence>
<evidence type="ECO:0000313" key="7">
    <source>
        <dbReference type="Proteomes" id="UP000700596"/>
    </source>
</evidence>
<keyword evidence="2 4" id="KW-0479">Metal-binding</keyword>
<dbReference type="OrthoDB" id="3934656at2759"/>
<dbReference type="PANTHER" id="PTHR24305">
    <property type="entry name" value="CYTOCHROME P450"/>
    <property type="match status" value="1"/>
</dbReference>
<evidence type="ECO:0000256" key="5">
    <source>
        <dbReference type="RuleBase" id="RU000461"/>
    </source>
</evidence>
<comment type="cofactor">
    <cofactor evidence="1 4">
        <name>heme</name>
        <dbReference type="ChEBI" id="CHEBI:30413"/>
    </cofactor>
</comment>
<proteinExistence type="inferred from homology"/>
<dbReference type="PRINTS" id="PR00385">
    <property type="entry name" value="P450"/>
</dbReference>
<accession>A0A9P9DPN7</accession>
<dbReference type="PANTHER" id="PTHR24305:SF188">
    <property type="entry name" value="P450, PUTATIVE (EUROFUNG)-RELATED"/>
    <property type="match status" value="1"/>
</dbReference>
<dbReference type="InterPro" id="IPR050121">
    <property type="entry name" value="Cytochrome_P450_monoxygenase"/>
</dbReference>
<dbReference type="InterPro" id="IPR017972">
    <property type="entry name" value="Cyt_P450_CS"/>
</dbReference>
<dbReference type="InterPro" id="IPR036396">
    <property type="entry name" value="Cyt_P450_sf"/>
</dbReference>